<reference evidence="1" key="2">
    <citation type="journal article" date="2020" name="Nat. Commun.">
        <title>Large-scale genome sequencing of mycorrhizal fungi provides insights into the early evolution of symbiotic traits.</title>
        <authorList>
            <person name="Miyauchi S."/>
            <person name="Kiss E."/>
            <person name="Kuo A."/>
            <person name="Drula E."/>
            <person name="Kohler A."/>
            <person name="Sanchez-Garcia M."/>
            <person name="Morin E."/>
            <person name="Andreopoulos B."/>
            <person name="Barry K.W."/>
            <person name="Bonito G."/>
            <person name="Buee M."/>
            <person name="Carver A."/>
            <person name="Chen C."/>
            <person name="Cichocki N."/>
            <person name="Clum A."/>
            <person name="Culley D."/>
            <person name="Crous P.W."/>
            <person name="Fauchery L."/>
            <person name="Girlanda M."/>
            <person name="Hayes R.D."/>
            <person name="Keri Z."/>
            <person name="LaButti K."/>
            <person name="Lipzen A."/>
            <person name="Lombard V."/>
            <person name="Magnuson J."/>
            <person name="Maillard F."/>
            <person name="Murat C."/>
            <person name="Nolan M."/>
            <person name="Ohm R.A."/>
            <person name="Pangilinan J."/>
            <person name="Pereira M.F."/>
            <person name="Perotto S."/>
            <person name="Peter M."/>
            <person name="Pfister S."/>
            <person name="Riley R."/>
            <person name="Sitrit Y."/>
            <person name="Stielow J.B."/>
            <person name="Szollosi G."/>
            <person name="Zifcakova L."/>
            <person name="Stursova M."/>
            <person name="Spatafora J.W."/>
            <person name="Tedersoo L."/>
            <person name="Vaario L.M."/>
            <person name="Yamada A."/>
            <person name="Yan M."/>
            <person name="Wang P."/>
            <person name="Xu J."/>
            <person name="Bruns T."/>
            <person name="Baldrian P."/>
            <person name="Vilgalys R."/>
            <person name="Dunand C."/>
            <person name="Henrissat B."/>
            <person name="Grigoriev I.V."/>
            <person name="Hibbett D."/>
            <person name="Nagy L.G."/>
            <person name="Martin F.M."/>
        </authorList>
    </citation>
    <scope>NUCLEOTIDE SEQUENCE</scope>
    <source>
        <strain evidence="1">P2</strain>
    </source>
</reference>
<evidence type="ECO:0000313" key="2">
    <source>
        <dbReference type="Proteomes" id="UP000886501"/>
    </source>
</evidence>
<comment type="caution">
    <text evidence="1">The sequence shown here is derived from an EMBL/GenBank/DDBJ whole genome shotgun (WGS) entry which is preliminary data.</text>
</comment>
<accession>A0ACB6ZKR2</accession>
<keyword evidence="2" id="KW-1185">Reference proteome</keyword>
<protein>
    <submittedName>
        <fullName evidence="1">Uncharacterized protein</fullName>
    </submittedName>
</protein>
<organism evidence="1 2">
    <name type="scientific">Thelephora ganbajun</name>
    <name type="common">Ganba fungus</name>
    <dbReference type="NCBI Taxonomy" id="370292"/>
    <lineage>
        <taxon>Eukaryota</taxon>
        <taxon>Fungi</taxon>
        <taxon>Dikarya</taxon>
        <taxon>Basidiomycota</taxon>
        <taxon>Agaricomycotina</taxon>
        <taxon>Agaricomycetes</taxon>
        <taxon>Thelephorales</taxon>
        <taxon>Thelephoraceae</taxon>
        <taxon>Thelephora</taxon>
    </lineage>
</organism>
<proteinExistence type="predicted"/>
<sequence>MTKGRNTPQSLPSQRRHMFEGQDGPWSVSVAETPNDAQSFTLYIKTPTHNLTLIRAAFELIELDDKLHDAHPQVKKPKLPAALLSMPMPPKKKSAFLNTLSRLASPSVKLSPAKPGHGLRQMSISTTTPSAANSSVASPTNGTSDLPSSVSSPSNELNDPFSQVMSDADTSTLVPPNNPTITSLAAYLTNIANDQIHRQTRVWRRFVRVRTDDLESVRVERAIKRVRSDLAAHLKRPSVDIPGPISISTSVSKDDGDTVIVSTSGSSLLVPEPSPTTEAAQEPVKEEVPPPSKATQEIPKGQTVTEHITAEVPKPKEISEDPKNEVLIPDSKDDDDATPVTTETHTTRIPRSQSADPTIRSRNIMASPLNGRGGTLSQTSETTEDDESSVVSESKKYDKGLRAGRKKRAYSVDPNRELKKRSKKVAIDDFEMMRVLGKGCAGKVLLVRHKPTSDLFALKAITKRHVLAHQELQHTLTEQAVLKRMAAEGKDPFVVKLWWSFHDREHLFLVMDFHPGGDLATQLARWGRLGRDRARFYAAEIVEGVEGLHKNGVIYRDLKPENVLIGSDGHIVLTDFGLSKEFPRRSNAIAAPSTPNGTRGELFTNGIPSSPSPEKDFIPSAGTETTSTFCGTAEYLAPEVIQGLPYSFEVDWWSFGTMLYEMLTGITPFWANNHSDMYLRVLQDELQFPEDRSMDQDTKSLIRGLLQRNPALRIKEPRIKRHPYFSMIDWSHVYYKRYIPPYIPPIDPSNAGDTQNFDETFLDMEPVVKDAEDGEEQTDTDQDQHTDTDRTEGEDSVPTPSQSRSPSVHAQEAEVDVFDGYSFKGRHSVAIDDEEENSDLGEEGDEYEEDEEEDASISKSPVSEDVKDQESALADAEEQAGETETEEEREAEPRTPEARLATLPAEVPAEETKPVTKPTQPAEITEPSAAAKRPSAEVPRPSVDSQRSEISSKSGKPPIPPKSSTVPRSSKPTGKRREKSGIAALDKHLGDGIDEPTERDEEDEWDFVEAGVDEERNGPKGTSLFARGVVDRYKLAVFRKSTPSRRGNRTVSGISKTSGTEAVSPSPSEKQSRGRAPLSFRNKNILKTPPTSFSSRTSGTSKQHTLDYSSSMGFSGVGASSRALNQSSATNTASPSLKSKQSAMSMTSPSESELSPNDDTTRPRVLGGETHVRNPVLQSPTDERKKKKKKLKGAEKVLSIFSPQRP</sequence>
<evidence type="ECO:0000313" key="1">
    <source>
        <dbReference type="EMBL" id="KAF9650028.1"/>
    </source>
</evidence>
<name>A0ACB6ZKR2_THEGA</name>
<gene>
    <name evidence="1" type="ORF">BDM02DRAFT_3185718</name>
</gene>
<dbReference type="EMBL" id="MU117989">
    <property type="protein sequence ID" value="KAF9650028.1"/>
    <property type="molecule type" value="Genomic_DNA"/>
</dbReference>
<reference evidence="1" key="1">
    <citation type="submission" date="2019-10" db="EMBL/GenBank/DDBJ databases">
        <authorList>
            <consortium name="DOE Joint Genome Institute"/>
            <person name="Kuo A."/>
            <person name="Miyauchi S."/>
            <person name="Kiss E."/>
            <person name="Drula E."/>
            <person name="Kohler A."/>
            <person name="Sanchez-Garcia M."/>
            <person name="Andreopoulos B."/>
            <person name="Barry K.W."/>
            <person name="Bonito G."/>
            <person name="Buee M."/>
            <person name="Carver A."/>
            <person name="Chen C."/>
            <person name="Cichocki N."/>
            <person name="Clum A."/>
            <person name="Culley D."/>
            <person name="Crous P.W."/>
            <person name="Fauchery L."/>
            <person name="Girlanda M."/>
            <person name="Hayes R."/>
            <person name="Keri Z."/>
            <person name="Labutti K."/>
            <person name="Lipzen A."/>
            <person name="Lombard V."/>
            <person name="Magnuson J."/>
            <person name="Maillard F."/>
            <person name="Morin E."/>
            <person name="Murat C."/>
            <person name="Nolan M."/>
            <person name="Ohm R."/>
            <person name="Pangilinan J."/>
            <person name="Pereira M."/>
            <person name="Perotto S."/>
            <person name="Peter M."/>
            <person name="Riley R."/>
            <person name="Sitrit Y."/>
            <person name="Stielow B."/>
            <person name="Szollosi G."/>
            <person name="Zifcakova L."/>
            <person name="Stursova M."/>
            <person name="Spatafora J.W."/>
            <person name="Tedersoo L."/>
            <person name="Vaario L.-M."/>
            <person name="Yamada A."/>
            <person name="Yan M."/>
            <person name="Wang P."/>
            <person name="Xu J."/>
            <person name="Bruns T."/>
            <person name="Baldrian P."/>
            <person name="Vilgalys R."/>
            <person name="Henrissat B."/>
            <person name="Grigoriev I.V."/>
            <person name="Hibbett D."/>
            <person name="Nagy L.G."/>
            <person name="Martin F.M."/>
        </authorList>
    </citation>
    <scope>NUCLEOTIDE SEQUENCE</scope>
    <source>
        <strain evidence="1">P2</strain>
    </source>
</reference>
<dbReference type="Proteomes" id="UP000886501">
    <property type="component" value="Unassembled WGS sequence"/>
</dbReference>